<evidence type="ECO:0000256" key="1">
    <source>
        <dbReference type="SAM" id="MobiDB-lite"/>
    </source>
</evidence>
<dbReference type="PROSITE" id="PS51366">
    <property type="entry name" value="MI"/>
    <property type="match status" value="1"/>
</dbReference>
<keyword evidence="4" id="KW-1185">Reference proteome</keyword>
<feature type="compositionally biased region" description="Polar residues" evidence="1">
    <location>
        <begin position="48"/>
        <end position="59"/>
    </location>
</feature>
<dbReference type="SUPFAM" id="SSF48371">
    <property type="entry name" value="ARM repeat"/>
    <property type="match status" value="1"/>
</dbReference>
<name>A0ABR3A9L1_9AGAR</name>
<sequence>MYTGPGLGIAITPNWLALPYSEILDNIDICPLATNTPMQRPSELRATTPASSVSCSTYNHTEERQPLAENTGQGYDGSSNSPRESDTTLDAMAPHDPPPLCEANLTAQSPQHLKGLVIVAPDSPEFVDRRVRGAIVGNPLSRRTAVVRKPPKLKKGTREMNSKHRPRLAYETPTSDPSASGVRKKLILQPRTKPLASHNTLSKPSSDSLLLKVDPETSDTESSLSTVDIQQEVDEDTDESFAVRSIKEAEVWFRDKSPDYHRRVVQNLISDALRSEEALIDARLVSDLLQRTSGKVLSLDVLEDAFCSVAGLLDDILCDVPCALEPFAVMINGASFSREQRERIASKLEGNGGDFLDRVE</sequence>
<organism evidence="3 4">
    <name type="scientific">Marasmius tenuissimus</name>
    <dbReference type="NCBI Taxonomy" id="585030"/>
    <lineage>
        <taxon>Eukaryota</taxon>
        <taxon>Fungi</taxon>
        <taxon>Dikarya</taxon>
        <taxon>Basidiomycota</taxon>
        <taxon>Agaricomycotina</taxon>
        <taxon>Agaricomycetes</taxon>
        <taxon>Agaricomycetidae</taxon>
        <taxon>Agaricales</taxon>
        <taxon>Marasmiineae</taxon>
        <taxon>Marasmiaceae</taxon>
        <taxon>Marasmius</taxon>
    </lineage>
</organism>
<dbReference type="InterPro" id="IPR003891">
    <property type="entry name" value="Initiation_fac_eIF4g_MI"/>
</dbReference>
<dbReference type="InterPro" id="IPR016024">
    <property type="entry name" value="ARM-type_fold"/>
</dbReference>
<gene>
    <name evidence="3" type="ORF">AAF712_002948</name>
</gene>
<feature type="compositionally biased region" description="Polar residues" evidence="1">
    <location>
        <begin position="68"/>
        <end position="82"/>
    </location>
</feature>
<dbReference type="EMBL" id="JBBXMP010000009">
    <property type="protein sequence ID" value="KAL0070051.1"/>
    <property type="molecule type" value="Genomic_DNA"/>
</dbReference>
<dbReference type="Proteomes" id="UP001437256">
    <property type="component" value="Unassembled WGS sequence"/>
</dbReference>
<accession>A0ABR3A9L1</accession>
<reference evidence="3 4" key="1">
    <citation type="submission" date="2024-05" db="EMBL/GenBank/DDBJ databases">
        <title>A draft genome resource for the thread blight pathogen Marasmius tenuissimus strain MS-2.</title>
        <authorList>
            <person name="Yulfo-Soto G.E."/>
            <person name="Baruah I.K."/>
            <person name="Amoako-Attah I."/>
            <person name="Bukari Y."/>
            <person name="Meinhardt L.W."/>
            <person name="Bailey B.A."/>
            <person name="Cohen S.P."/>
        </authorList>
    </citation>
    <scope>NUCLEOTIDE SEQUENCE [LARGE SCALE GENOMIC DNA]</scope>
    <source>
        <strain evidence="3 4">MS-2</strain>
    </source>
</reference>
<proteinExistence type="predicted"/>
<feature type="compositionally biased region" description="Low complexity" evidence="1">
    <location>
        <begin position="201"/>
        <end position="212"/>
    </location>
</feature>
<evidence type="ECO:0000313" key="3">
    <source>
        <dbReference type="EMBL" id="KAL0070051.1"/>
    </source>
</evidence>
<comment type="caution">
    <text evidence="3">The sequence shown here is derived from an EMBL/GenBank/DDBJ whole genome shotgun (WGS) entry which is preliminary data.</text>
</comment>
<feature type="domain" description="MI" evidence="2">
    <location>
        <begin position="228"/>
        <end position="350"/>
    </location>
</feature>
<dbReference type="Gene3D" id="1.25.40.180">
    <property type="match status" value="1"/>
</dbReference>
<evidence type="ECO:0000313" key="4">
    <source>
        <dbReference type="Proteomes" id="UP001437256"/>
    </source>
</evidence>
<feature type="region of interest" description="Disordered" evidence="1">
    <location>
        <begin position="154"/>
        <end position="227"/>
    </location>
</feature>
<evidence type="ECO:0000259" key="2">
    <source>
        <dbReference type="PROSITE" id="PS51366"/>
    </source>
</evidence>
<protein>
    <recommendedName>
        <fullName evidence="2">MI domain-containing protein</fullName>
    </recommendedName>
</protein>
<feature type="region of interest" description="Disordered" evidence="1">
    <location>
        <begin position="41"/>
        <end position="95"/>
    </location>
</feature>